<keyword evidence="6 9" id="KW-1133">Transmembrane helix</keyword>
<dbReference type="InterPro" id="IPR006312">
    <property type="entry name" value="TatA/E"/>
</dbReference>
<evidence type="ECO:0000313" key="12">
    <source>
        <dbReference type="Proteomes" id="UP000297890"/>
    </source>
</evidence>
<evidence type="ECO:0000313" key="11">
    <source>
        <dbReference type="EMBL" id="TFZ84125.1"/>
    </source>
</evidence>
<protein>
    <recommendedName>
        <fullName evidence="9">Sec-independent protein translocase protein TatA</fullName>
    </recommendedName>
</protein>
<proteinExistence type="inferred from homology"/>
<dbReference type="GO" id="GO:0043953">
    <property type="term" value="P:protein transport by the Tat complex"/>
    <property type="evidence" value="ECO:0007669"/>
    <property type="project" value="UniProtKB-UniRule"/>
</dbReference>
<keyword evidence="4 9" id="KW-0812">Transmembrane</keyword>
<dbReference type="PANTHER" id="PTHR42982:SF1">
    <property type="entry name" value="SEC-INDEPENDENT PROTEIN TRANSLOCASE PROTEIN TATA"/>
    <property type="match status" value="1"/>
</dbReference>
<dbReference type="Proteomes" id="UP000297890">
    <property type="component" value="Unassembled WGS sequence"/>
</dbReference>
<comment type="subunit">
    <text evidence="9">The Tat system comprises two distinct complexes: a TatABC complex, containing multiple copies of TatA, TatB and TatC subunits, and a separate TatA complex, containing only TatA subunits. Substrates initially bind to the TatABC complex, which probably triggers association of the separate TatA complex to form the active translocon.</text>
</comment>
<sequence length="81" mass="8479">MLGGVSIWQLLILLVIVVLIFGTRRLGSMGGDLGAAIRNFRSAMSDEESAKSTAKSTGTLPGSSSPSDQTADRVRDETHSG</sequence>
<evidence type="ECO:0000256" key="1">
    <source>
        <dbReference type="ARBA" id="ARBA00004162"/>
    </source>
</evidence>
<dbReference type="PANTHER" id="PTHR42982">
    <property type="entry name" value="SEC-INDEPENDENT PROTEIN TRANSLOCASE PROTEIN TATA"/>
    <property type="match status" value="1"/>
</dbReference>
<feature type="compositionally biased region" description="Basic and acidic residues" evidence="10">
    <location>
        <begin position="70"/>
        <end position="81"/>
    </location>
</feature>
<dbReference type="RefSeq" id="WP_135280485.1">
    <property type="nucleotide sequence ID" value="NZ_SRIO01000001.1"/>
</dbReference>
<reference evidence="11 12" key="1">
    <citation type="journal article" date="2019" name="ISME J.">
        <title>Candidatus Macondimonas diazotrophica, a novel gammaproteobacterial genus dominating crude-oil-contaminated coastal sediments.</title>
        <authorList>
            <person name="Karthikeyan S."/>
            <person name="Konstantinidis K."/>
        </authorList>
    </citation>
    <scope>NUCLEOTIDE SEQUENCE [LARGE SCALE GENOMIC DNA]</scope>
    <source>
        <strain evidence="11 12">KTK01</strain>
    </source>
</reference>
<evidence type="ECO:0000256" key="7">
    <source>
        <dbReference type="ARBA" id="ARBA00023010"/>
    </source>
</evidence>
<feature type="transmembrane region" description="Helical" evidence="9">
    <location>
        <begin position="6"/>
        <end position="23"/>
    </location>
</feature>
<accession>A0A4Z0FDN4</accession>
<dbReference type="EMBL" id="SRIO01000001">
    <property type="protein sequence ID" value="TFZ84125.1"/>
    <property type="molecule type" value="Genomic_DNA"/>
</dbReference>
<gene>
    <name evidence="9 11" type="primary">tatA</name>
    <name evidence="11" type="ORF">E4680_00890</name>
</gene>
<evidence type="ECO:0000256" key="6">
    <source>
        <dbReference type="ARBA" id="ARBA00022989"/>
    </source>
</evidence>
<name>A0A4Z0FDN4_9GAMM</name>
<dbReference type="OrthoDB" id="7066617at2"/>
<comment type="similarity">
    <text evidence="9">Belongs to the TatA/E family.</text>
</comment>
<keyword evidence="5 9" id="KW-0653">Protein transport</keyword>
<dbReference type="GO" id="GO:0008320">
    <property type="term" value="F:protein transmembrane transporter activity"/>
    <property type="evidence" value="ECO:0007669"/>
    <property type="project" value="UniProtKB-UniRule"/>
</dbReference>
<dbReference type="InterPro" id="IPR003369">
    <property type="entry name" value="TatA/B/E"/>
</dbReference>
<keyword evidence="3 9" id="KW-1003">Cell membrane</keyword>
<evidence type="ECO:0000256" key="4">
    <source>
        <dbReference type="ARBA" id="ARBA00022692"/>
    </source>
</evidence>
<evidence type="ECO:0000256" key="2">
    <source>
        <dbReference type="ARBA" id="ARBA00022448"/>
    </source>
</evidence>
<evidence type="ECO:0000256" key="3">
    <source>
        <dbReference type="ARBA" id="ARBA00022475"/>
    </source>
</evidence>
<comment type="function">
    <text evidence="9">Part of the twin-arginine translocation (Tat) system that transports large folded proteins containing a characteristic twin-arginine motif in their signal peptide across membranes. TatA could form the protein-conducting channel of the Tat system.</text>
</comment>
<evidence type="ECO:0000256" key="10">
    <source>
        <dbReference type="SAM" id="MobiDB-lite"/>
    </source>
</evidence>
<comment type="caution">
    <text evidence="11">The sequence shown here is derived from an EMBL/GenBank/DDBJ whole genome shotgun (WGS) entry which is preliminary data.</text>
</comment>
<comment type="subcellular location">
    <subcellularLocation>
        <location evidence="1 9">Cell membrane</location>
        <topology evidence="1 9">Single-pass membrane protein</topology>
    </subcellularLocation>
</comment>
<dbReference type="NCBIfam" id="TIGR01411">
    <property type="entry name" value="tatAE"/>
    <property type="match status" value="1"/>
</dbReference>
<feature type="compositionally biased region" description="Low complexity" evidence="10">
    <location>
        <begin position="56"/>
        <end position="67"/>
    </location>
</feature>
<dbReference type="Pfam" id="PF02416">
    <property type="entry name" value="TatA_B_E"/>
    <property type="match status" value="1"/>
</dbReference>
<evidence type="ECO:0000256" key="5">
    <source>
        <dbReference type="ARBA" id="ARBA00022927"/>
    </source>
</evidence>
<organism evidence="11 12">
    <name type="scientific">Candidatus Macondimonas diazotrophica</name>
    <dbReference type="NCBI Taxonomy" id="2305248"/>
    <lineage>
        <taxon>Bacteria</taxon>
        <taxon>Pseudomonadati</taxon>
        <taxon>Pseudomonadota</taxon>
        <taxon>Gammaproteobacteria</taxon>
        <taxon>Chromatiales</taxon>
        <taxon>Ectothiorhodospiraceae</taxon>
        <taxon>Candidatus Macondimonas</taxon>
    </lineage>
</organism>
<keyword evidence="12" id="KW-1185">Reference proteome</keyword>
<dbReference type="GO" id="GO:0033281">
    <property type="term" value="C:TAT protein transport complex"/>
    <property type="evidence" value="ECO:0007669"/>
    <property type="project" value="UniProtKB-UniRule"/>
</dbReference>
<feature type="region of interest" description="Disordered" evidence="10">
    <location>
        <begin position="46"/>
        <end position="81"/>
    </location>
</feature>
<keyword evidence="2 9" id="KW-0813">Transport</keyword>
<evidence type="ECO:0000256" key="9">
    <source>
        <dbReference type="HAMAP-Rule" id="MF_00236"/>
    </source>
</evidence>
<dbReference type="AlphaFoldDB" id="A0A4Z0FDN4"/>
<evidence type="ECO:0000256" key="8">
    <source>
        <dbReference type="ARBA" id="ARBA00023136"/>
    </source>
</evidence>
<dbReference type="Gene3D" id="1.20.5.3310">
    <property type="match status" value="1"/>
</dbReference>
<keyword evidence="8 9" id="KW-0472">Membrane</keyword>
<keyword evidence="7 9" id="KW-0811">Translocation</keyword>
<dbReference type="HAMAP" id="MF_00236">
    <property type="entry name" value="TatA_E"/>
    <property type="match status" value="1"/>
</dbReference>